<geneLocation type="plasmid" evidence="2">
    <name>pkf715a dna</name>
</geneLocation>
<dbReference type="RefSeq" id="WP_096427064.1">
    <property type="nucleotide sequence ID" value="NZ_AP015030.1"/>
</dbReference>
<name>A0A1L7NMN3_PSEPU</name>
<dbReference type="EMBL" id="AP015030">
    <property type="protein sequence ID" value="BAW26731.1"/>
    <property type="molecule type" value="Genomic_DNA"/>
</dbReference>
<evidence type="ECO:0000313" key="2">
    <source>
        <dbReference type="Proteomes" id="UP000218731"/>
    </source>
</evidence>
<accession>A0A1L7NMN3</accession>
<protein>
    <submittedName>
        <fullName evidence="1">Uncharacterized protein</fullName>
    </submittedName>
</protein>
<sequence length="108" mass="12003">MSHLLETSTVTTIGAEALRDWVTRHLAPLCPEGAAISVIQRPWHCKGESCYFAAVEVETPITPAQLRRLEVAEHTRGLYLHFYVDDVIAAAVGSGALAGDFFHVHYRW</sequence>
<reference evidence="1 2" key="1">
    <citation type="submission" date="2015-11" db="EMBL/GenBank/DDBJ databases">
        <title>Complete genome sequencing of a biphenyl-degrading bacterium, Pseudomonas putida KF715 (=NBRC110667).</title>
        <authorList>
            <person name="Suenaga H."/>
            <person name="Fujihara N."/>
            <person name="Watanabe T."/>
            <person name="Hirose J."/>
            <person name="Kimura N."/>
            <person name="Yamazoe A."/>
            <person name="Hosoyama A."/>
            <person name="Shimodaira J."/>
            <person name="Furukawa K."/>
        </authorList>
    </citation>
    <scope>NUCLEOTIDE SEQUENCE [LARGE SCALE GENOMIC DNA]</scope>
    <source>
        <strain evidence="1 2">KF715</strain>
        <plasmid evidence="2">Plasmid pkf715a dna</plasmid>
    </source>
</reference>
<gene>
    <name evidence="1" type="ORF">KF715C_pA2260</name>
</gene>
<dbReference type="AlphaFoldDB" id="A0A1L7NMN3"/>
<dbReference type="Proteomes" id="UP000218731">
    <property type="component" value="Plasmid pKF715A"/>
</dbReference>
<proteinExistence type="predicted"/>
<organism evidence="1 2">
    <name type="scientific">Pseudomonas putida</name>
    <name type="common">Arthrobacter siderocapsulatus</name>
    <dbReference type="NCBI Taxonomy" id="303"/>
    <lineage>
        <taxon>Bacteria</taxon>
        <taxon>Pseudomonadati</taxon>
        <taxon>Pseudomonadota</taxon>
        <taxon>Gammaproteobacteria</taxon>
        <taxon>Pseudomonadales</taxon>
        <taxon>Pseudomonadaceae</taxon>
        <taxon>Pseudomonas</taxon>
    </lineage>
</organism>
<evidence type="ECO:0000313" key="1">
    <source>
        <dbReference type="EMBL" id="BAW26731.1"/>
    </source>
</evidence>
<keyword evidence="1" id="KW-0614">Plasmid</keyword>